<dbReference type="Gene3D" id="1.20.5.1930">
    <property type="match status" value="1"/>
</dbReference>
<evidence type="ECO:0000256" key="3">
    <source>
        <dbReference type="ARBA" id="ARBA00022553"/>
    </source>
</evidence>
<dbReference type="PANTHER" id="PTHR24421">
    <property type="entry name" value="NITRATE/NITRITE SENSOR PROTEIN NARX-RELATED"/>
    <property type="match status" value="1"/>
</dbReference>
<dbReference type="PANTHER" id="PTHR24421:SF10">
    <property type="entry name" value="NITRATE_NITRITE SENSOR PROTEIN NARQ"/>
    <property type="match status" value="1"/>
</dbReference>
<dbReference type="InterPro" id="IPR003594">
    <property type="entry name" value="HATPase_dom"/>
</dbReference>
<dbReference type="SMART" id="SM00387">
    <property type="entry name" value="HATPase_c"/>
    <property type="match status" value="1"/>
</dbReference>
<dbReference type="EC" id="2.7.13.3" evidence="2"/>
<evidence type="ECO:0000313" key="12">
    <source>
        <dbReference type="Proteomes" id="UP000675781"/>
    </source>
</evidence>
<keyword evidence="3" id="KW-0597">Phosphoprotein</keyword>
<keyword evidence="8" id="KW-0902">Two-component regulatory system</keyword>
<dbReference type="RefSeq" id="WP_212530068.1">
    <property type="nucleotide sequence ID" value="NZ_JAGSOG010000100.1"/>
</dbReference>
<comment type="caution">
    <text evidence="11">The sequence shown here is derived from an EMBL/GenBank/DDBJ whole genome shotgun (WGS) entry which is preliminary data.</text>
</comment>
<keyword evidence="9" id="KW-0812">Transmembrane</keyword>
<evidence type="ECO:0000256" key="2">
    <source>
        <dbReference type="ARBA" id="ARBA00012438"/>
    </source>
</evidence>
<feature type="transmembrane region" description="Helical" evidence="9">
    <location>
        <begin position="150"/>
        <end position="169"/>
    </location>
</feature>
<keyword evidence="12" id="KW-1185">Reference proteome</keyword>
<dbReference type="SUPFAM" id="SSF55874">
    <property type="entry name" value="ATPase domain of HSP90 chaperone/DNA topoisomerase II/histidine kinase"/>
    <property type="match status" value="1"/>
</dbReference>
<feature type="transmembrane region" description="Helical" evidence="9">
    <location>
        <begin position="24"/>
        <end position="44"/>
    </location>
</feature>
<keyword evidence="6" id="KW-0418">Kinase</keyword>
<sequence length="401" mass="42490">MSEEYGTAPTLAALRRARAAQDSALRWMRLLGPALAGGVTLSVLRAEPSVGSSGRGLVVSLTLAAFAGGSYGTHVATRGSWRHTACAVLLVAGAVSLVWAQGGRTGFFALFTAIVLLVRKMPTRLAVALSTITLLMLVLASITSSHLSPFSALVVVAAIGCYCLITLLAERLRLANLEAEQLLTELEGTRAAEARAAALAERQHLAREMHDVLAHSLSGLMLQLEGARLLAASNPTDPRLPGALERAHQLGKTGLDEARRAIGMLRDDELPIPDRLPDLTRRFEEVRGVPCRLTVDGEALELGSEARLAIYRVAQEALTNIAKHAEAERVEVSLDYRHDAVVLTVEDFAAEPTRSDEDAAAGSDGEGYGLAGMRERAELLGGTLTAGATANGFRVLLEVPA</sequence>
<dbReference type="Gene3D" id="3.30.565.10">
    <property type="entry name" value="Histidine kinase-like ATPase, C-terminal domain"/>
    <property type="match status" value="1"/>
</dbReference>
<evidence type="ECO:0000256" key="8">
    <source>
        <dbReference type="ARBA" id="ARBA00023012"/>
    </source>
</evidence>
<evidence type="ECO:0000256" key="5">
    <source>
        <dbReference type="ARBA" id="ARBA00022741"/>
    </source>
</evidence>
<keyword evidence="4" id="KW-0808">Transferase</keyword>
<evidence type="ECO:0000313" key="11">
    <source>
        <dbReference type="EMBL" id="MBR7835576.1"/>
    </source>
</evidence>
<comment type="catalytic activity">
    <reaction evidence="1">
        <text>ATP + protein L-histidine = ADP + protein N-phospho-L-histidine.</text>
        <dbReference type="EC" id="2.7.13.3"/>
    </reaction>
</comment>
<dbReference type="GO" id="GO:0016020">
    <property type="term" value="C:membrane"/>
    <property type="evidence" value="ECO:0007669"/>
    <property type="project" value="InterPro"/>
</dbReference>
<accession>A0A941EQM1</accession>
<evidence type="ECO:0000256" key="4">
    <source>
        <dbReference type="ARBA" id="ARBA00022679"/>
    </source>
</evidence>
<dbReference type="GO" id="GO:0046983">
    <property type="term" value="F:protein dimerization activity"/>
    <property type="evidence" value="ECO:0007669"/>
    <property type="project" value="InterPro"/>
</dbReference>
<keyword evidence="7" id="KW-0067">ATP-binding</keyword>
<dbReference type="InterPro" id="IPR050482">
    <property type="entry name" value="Sensor_HK_TwoCompSys"/>
</dbReference>
<proteinExistence type="predicted"/>
<dbReference type="InterPro" id="IPR011712">
    <property type="entry name" value="Sig_transdc_His_kin_sub3_dim/P"/>
</dbReference>
<evidence type="ECO:0000256" key="1">
    <source>
        <dbReference type="ARBA" id="ARBA00000085"/>
    </source>
</evidence>
<dbReference type="GO" id="GO:0000155">
    <property type="term" value="F:phosphorelay sensor kinase activity"/>
    <property type="evidence" value="ECO:0007669"/>
    <property type="project" value="InterPro"/>
</dbReference>
<dbReference type="Proteomes" id="UP000675781">
    <property type="component" value="Unassembled WGS sequence"/>
</dbReference>
<keyword evidence="9" id="KW-0472">Membrane</keyword>
<name>A0A941EQM1_9ACTN</name>
<organism evidence="11 12">
    <name type="scientific">Actinospica durhamensis</name>
    <dbReference type="NCBI Taxonomy" id="1508375"/>
    <lineage>
        <taxon>Bacteria</taxon>
        <taxon>Bacillati</taxon>
        <taxon>Actinomycetota</taxon>
        <taxon>Actinomycetes</taxon>
        <taxon>Catenulisporales</taxon>
        <taxon>Actinospicaceae</taxon>
        <taxon>Actinospica</taxon>
    </lineage>
</organism>
<protein>
    <recommendedName>
        <fullName evidence="2">histidine kinase</fullName>
        <ecNumber evidence="2">2.7.13.3</ecNumber>
    </recommendedName>
</protein>
<keyword evidence="5" id="KW-0547">Nucleotide-binding</keyword>
<evidence type="ECO:0000259" key="10">
    <source>
        <dbReference type="SMART" id="SM00387"/>
    </source>
</evidence>
<evidence type="ECO:0000256" key="9">
    <source>
        <dbReference type="SAM" id="Phobius"/>
    </source>
</evidence>
<dbReference type="Pfam" id="PF07730">
    <property type="entry name" value="HisKA_3"/>
    <property type="match status" value="1"/>
</dbReference>
<dbReference type="EMBL" id="JAGSOG010000100">
    <property type="protein sequence ID" value="MBR7835576.1"/>
    <property type="molecule type" value="Genomic_DNA"/>
</dbReference>
<dbReference type="GO" id="GO:0005524">
    <property type="term" value="F:ATP binding"/>
    <property type="evidence" value="ECO:0007669"/>
    <property type="project" value="UniProtKB-KW"/>
</dbReference>
<feature type="domain" description="Histidine kinase/HSP90-like ATPase" evidence="10">
    <location>
        <begin position="305"/>
        <end position="401"/>
    </location>
</feature>
<reference evidence="11" key="1">
    <citation type="submission" date="2021-04" db="EMBL/GenBank/DDBJ databases">
        <title>Genome based classification of Actinospica acidithermotolerans sp. nov., an actinobacterium isolated from an Indonesian hot spring.</title>
        <authorList>
            <person name="Kusuma A.B."/>
            <person name="Putra K.E."/>
            <person name="Nafisah S."/>
            <person name="Loh J."/>
            <person name="Nouioui I."/>
            <person name="Goodfellow M."/>
        </authorList>
    </citation>
    <scope>NUCLEOTIDE SEQUENCE</scope>
    <source>
        <strain evidence="11">CSCA 57</strain>
    </source>
</reference>
<feature type="transmembrane region" description="Helical" evidence="9">
    <location>
        <begin position="125"/>
        <end position="144"/>
    </location>
</feature>
<feature type="transmembrane region" description="Helical" evidence="9">
    <location>
        <begin position="56"/>
        <end position="76"/>
    </location>
</feature>
<gene>
    <name evidence="11" type="ORF">KDL01_20040</name>
</gene>
<dbReference type="CDD" id="cd16917">
    <property type="entry name" value="HATPase_UhpB-NarQ-NarX-like"/>
    <property type="match status" value="1"/>
</dbReference>
<dbReference type="InterPro" id="IPR036890">
    <property type="entry name" value="HATPase_C_sf"/>
</dbReference>
<keyword evidence="9" id="KW-1133">Transmembrane helix</keyword>
<dbReference type="AlphaFoldDB" id="A0A941EQM1"/>
<evidence type="ECO:0000256" key="7">
    <source>
        <dbReference type="ARBA" id="ARBA00022840"/>
    </source>
</evidence>
<feature type="transmembrane region" description="Helical" evidence="9">
    <location>
        <begin position="88"/>
        <end position="118"/>
    </location>
</feature>
<evidence type="ECO:0000256" key="6">
    <source>
        <dbReference type="ARBA" id="ARBA00022777"/>
    </source>
</evidence>
<dbReference type="Pfam" id="PF02518">
    <property type="entry name" value="HATPase_c"/>
    <property type="match status" value="1"/>
</dbReference>